<gene>
    <name evidence="2" type="ORF">HJG63_009892</name>
</gene>
<sequence>MRSCGFGLDVREATICPAGESRVASENGEPRDRPEVDPAKMTRKPHLRRKFVIKNRDKPLAFVVANNRKLLERLFHPPSSWEEAVLATPGTEGHAAWLCGDRWPLLIMLARSSMVTSGHQLLTMYIE</sequence>
<keyword evidence="3" id="KW-1185">Reference proteome</keyword>
<proteinExistence type="predicted"/>
<dbReference type="EMBL" id="JACASE010000018">
    <property type="protein sequence ID" value="KAF6395329.1"/>
    <property type="molecule type" value="Genomic_DNA"/>
</dbReference>
<dbReference type="Proteomes" id="UP000593571">
    <property type="component" value="Unassembled WGS sequence"/>
</dbReference>
<dbReference type="AlphaFoldDB" id="A0A7J8BA28"/>
<protein>
    <submittedName>
        <fullName evidence="2">Uncharacterized protein</fullName>
    </submittedName>
</protein>
<evidence type="ECO:0000313" key="2">
    <source>
        <dbReference type="EMBL" id="KAF6395329.1"/>
    </source>
</evidence>
<reference evidence="2 3" key="1">
    <citation type="journal article" date="2020" name="Nature">
        <title>Six reference-quality genomes reveal evolution of bat adaptations.</title>
        <authorList>
            <person name="Jebb D."/>
            <person name="Huang Z."/>
            <person name="Pippel M."/>
            <person name="Hughes G.M."/>
            <person name="Lavrichenko K."/>
            <person name="Devanna P."/>
            <person name="Winkler S."/>
            <person name="Jermiin L.S."/>
            <person name="Skirmuntt E.C."/>
            <person name="Katzourakis A."/>
            <person name="Burkitt-Gray L."/>
            <person name="Ray D.A."/>
            <person name="Sullivan K.A.M."/>
            <person name="Roscito J.G."/>
            <person name="Kirilenko B.M."/>
            <person name="Davalos L.M."/>
            <person name="Corthals A.P."/>
            <person name="Power M.L."/>
            <person name="Jones G."/>
            <person name="Ransome R.D."/>
            <person name="Dechmann D.K.N."/>
            <person name="Locatelli A.G."/>
            <person name="Puechmaille S.J."/>
            <person name="Fedrigo O."/>
            <person name="Jarvis E.D."/>
            <person name="Hiller M."/>
            <person name="Vernes S.C."/>
            <person name="Myers E.W."/>
            <person name="Teeling E.C."/>
        </authorList>
    </citation>
    <scope>NUCLEOTIDE SEQUENCE [LARGE SCALE GENOMIC DNA]</scope>
    <source>
        <strain evidence="2">MRouAeg1</strain>
        <tissue evidence="2">Muscle</tissue>
    </source>
</reference>
<feature type="compositionally biased region" description="Basic and acidic residues" evidence="1">
    <location>
        <begin position="28"/>
        <end position="40"/>
    </location>
</feature>
<comment type="caution">
    <text evidence="2">The sequence shown here is derived from an EMBL/GenBank/DDBJ whole genome shotgun (WGS) entry which is preliminary data.</text>
</comment>
<evidence type="ECO:0000256" key="1">
    <source>
        <dbReference type="SAM" id="MobiDB-lite"/>
    </source>
</evidence>
<evidence type="ECO:0000313" key="3">
    <source>
        <dbReference type="Proteomes" id="UP000593571"/>
    </source>
</evidence>
<feature type="region of interest" description="Disordered" evidence="1">
    <location>
        <begin position="19"/>
        <end position="41"/>
    </location>
</feature>
<organism evidence="2 3">
    <name type="scientific">Rousettus aegyptiacus</name>
    <name type="common">Egyptian fruit bat</name>
    <name type="synonym">Pteropus aegyptiacus</name>
    <dbReference type="NCBI Taxonomy" id="9407"/>
    <lineage>
        <taxon>Eukaryota</taxon>
        <taxon>Metazoa</taxon>
        <taxon>Chordata</taxon>
        <taxon>Craniata</taxon>
        <taxon>Vertebrata</taxon>
        <taxon>Euteleostomi</taxon>
        <taxon>Mammalia</taxon>
        <taxon>Eutheria</taxon>
        <taxon>Laurasiatheria</taxon>
        <taxon>Chiroptera</taxon>
        <taxon>Yinpterochiroptera</taxon>
        <taxon>Pteropodoidea</taxon>
        <taxon>Pteropodidae</taxon>
        <taxon>Rousettinae</taxon>
        <taxon>Rousettus</taxon>
    </lineage>
</organism>
<name>A0A7J8BA28_ROUAE</name>
<accession>A0A7J8BA28</accession>